<protein>
    <submittedName>
        <fullName evidence="12">Phytochrome sensor protein</fullName>
    </submittedName>
</protein>
<dbReference type="InterPro" id="IPR001992">
    <property type="entry name" value="T2SS_GspF/T4SS_PilC_CS"/>
</dbReference>
<keyword evidence="3 9" id="KW-0813">Transport</keyword>
<dbReference type="InterPro" id="IPR018076">
    <property type="entry name" value="T2SS_GspF_dom"/>
</dbReference>
<dbReference type="PRINTS" id="PR00812">
    <property type="entry name" value="BCTERIALGSPF"/>
</dbReference>
<evidence type="ECO:0000256" key="4">
    <source>
        <dbReference type="ARBA" id="ARBA00022475"/>
    </source>
</evidence>
<dbReference type="PANTHER" id="PTHR30012:SF0">
    <property type="entry name" value="TYPE II SECRETION SYSTEM PROTEIN F-RELATED"/>
    <property type="match status" value="1"/>
</dbReference>
<keyword evidence="6 9" id="KW-0812">Transmembrane</keyword>
<proteinExistence type="inferred from homology"/>
<dbReference type="AlphaFoldDB" id="A0A511N499"/>
<keyword evidence="8 10" id="KW-0472">Membrane</keyword>
<evidence type="ECO:0000256" key="1">
    <source>
        <dbReference type="ARBA" id="ARBA00004429"/>
    </source>
</evidence>
<dbReference type="OrthoDB" id="9805682at2"/>
<dbReference type="PROSITE" id="PS00874">
    <property type="entry name" value="T2SP_F"/>
    <property type="match status" value="1"/>
</dbReference>
<evidence type="ECO:0000259" key="11">
    <source>
        <dbReference type="Pfam" id="PF00482"/>
    </source>
</evidence>
<keyword evidence="7 10" id="KW-1133">Transmembrane helix</keyword>
<dbReference type="EMBL" id="BJXB01000014">
    <property type="protein sequence ID" value="GEM47662.1"/>
    <property type="molecule type" value="Genomic_DNA"/>
</dbReference>
<evidence type="ECO:0000256" key="9">
    <source>
        <dbReference type="RuleBase" id="RU003923"/>
    </source>
</evidence>
<feature type="transmembrane region" description="Helical" evidence="10">
    <location>
        <begin position="170"/>
        <end position="192"/>
    </location>
</feature>
<evidence type="ECO:0000256" key="10">
    <source>
        <dbReference type="SAM" id="Phobius"/>
    </source>
</evidence>
<dbReference type="Proteomes" id="UP000321306">
    <property type="component" value="Unassembled WGS sequence"/>
</dbReference>
<evidence type="ECO:0000256" key="6">
    <source>
        <dbReference type="ARBA" id="ARBA00022692"/>
    </source>
</evidence>
<feature type="domain" description="Type II secretion system protein GspF" evidence="11">
    <location>
        <begin position="273"/>
        <end position="395"/>
    </location>
</feature>
<comment type="caution">
    <text evidence="12">The sequence shown here is derived from an EMBL/GenBank/DDBJ whole genome shotgun (WGS) entry which is preliminary data.</text>
</comment>
<dbReference type="GO" id="GO:0009306">
    <property type="term" value="P:protein secretion"/>
    <property type="evidence" value="ECO:0007669"/>
    <property type="project" value="InterPro"/>
</dbReference>
<evidence type="ECO:0000256" key="5">
    <source>
        <dbReference type="ARBA" id="ARBA00022519"/>
    </source>
</evidence>
<dbReference type="InterPro" id="IPR042094">
    <property type="entry name" value="T2SS_GspF_sf"/>
</dbReference>
<name>A0A511N499_DEIC1</name>
<evidence type="ECO:0000313" key="13">
    <source>
        <dbReference type="Proteomes" id="UP000321306"/>
    </source>
</evidence>
<keyword evidence="5" id="KW-0997">Cell inner membrane</keyword>
<dbReference type="Pfam" id="PF00482">
    <property type="entry name" value="T2SSF"/>
    <property type="match status" value="2"/>
</dbReference>
<dbReference type="RefSeq" id="WP_146886081.1">
    <property type="nucleotide sequence ID" value="NZ_BJXB01000014.1"/>
</dbReference>
<dbReference type="FunFam" id="1.20.81.30:FF:000001">
    <property type="entry name" value="Type II secretion system protein F"/>
    <property type="match status" value="2"/>
</dbReference>
<sequence>MPTFQYKVRSNNGQVITSTIEAESIDQVRNALRQRGFFIVDIKAPATGLNADIKIPGMDRPPGLKEVAIFARQIATMIQAGVPLIQSLVILQKQTTHKGMQETIRKVRGDVEGGLSFSEALTKYPKVFNRLFLNLVRSGEVSGNLEVVLDRVSGFYEKELELRGKIKNALTYPAIVLVFAIGITYFLLTTIVPQFAGILDELGAEQPPLTLALVAISNFLQHQLWLLVLIIAAITVGLRAYYQTKQGRVVIDTLKLKVPVFGALIQRSTIATFSRTFGLLMSSGVNIIESLDITKGTANNVVVESAISNAQLSVMSGDPMSNALATSPVFPPMVISMINIGEESGALDQMLNKIADYYDREVEEAINSLTAAIEPIMIVVLGGIVGCIVAGMFLPMFQIINALSNNA</sequence>
<keyword evidence="4" id="KW-1003">Cell membrane</keyword>
<evidence type="ECO:0000256" key="2">
    <source>
        <dbReference type="ARBA" id="ARBA00005745"/>
    </source>
</evidence>
<dbReference type="PANTHER" id="PTHR30012">
    <property type="entry name" value="GENERAL SECRETION PATHWAY PROTEIN"/>
    <property type="match status" value="1"/>
</dbReference>
<evidence type="ECO:0000256" key="7">
    <source>
        <dbReference type="ARBA" id="ARBA00022989"/>
    </source>
</evidence>
<dbReference type="GO" id="GO:0005886">
    <property type="term" value="C:plasma membrane"/>
    <property type="evidence" value="ECO:0007669"/>
    <property type="project" value="UniProtKB-SubCell"/>
</dbReference>
<keyword evidence="13" id="KW-1185">Reference proteome</keyword>
<comment type="subcellular location">
    <subcellularLocation>
        <location evidence="1">Cell inner membrane</location>
        <topology evidence="1">Multi-pass membrane protein</topology>
    </subcellularLocation>
    <subcellularLocation>
        <location evidence="9">Cell membrane</location>
        <topology evidence="9">Multi-pass membrane protein</topology>
    </subcellularLocation>
</comment>
<reference evidence="12 13" key="1">
    <citation type="submission" date="2019-07" db="EMBL/GenBank/DDBJ databases">
        <title>Whole genome shotgun sequence of Deinococcus cellulosilyticus NBRC 106333.</title>
        <authorList>
            <person name="Hosoyama A."/>
            <person name="Uohara A."/>
            <person name="Ohji S."/>
            <person name="Ichikawa N."/>
        </authorList>
    </citation>
    <scope>NUCLEOTIDE SEQUENCE [LARGE SCALE GENOMIC DNA]</scope>
    <source>
        <strain evidence="12 13">NBRC 106333</strain>
    </source>
</reference>
<comment type="similarity">
    <text evidence="2 9">Belongs to the GSP F family.</text>
</comment>
<evidence type="ECO:0000313" key="12">
    <source>
        <dbReference type="EMBL" id="GEM47662.1"/>
    </source>
</evidence>
<accession>A0A511N499</accession>
<dbReference type="Gene3D" id="1.20.81.30">
    <property type="entry name" value="Type II secretion system (T2SS), domain F"/>
    <property type="match status" value="2"/>
</dbReference>
<feature type="transmembrane region" description="Helical" evidence="10">
    <location>
        <begin position="376"/>
        <end position="400"/>
    </location>
</feature>
<evidence type="ECO:0000256" key="8">
    <source>
        <dbReference type="ARBA" id="ARBA00023136"/>
    </source>
</evidence>
<evidence type="ECO:0000256" key="3">
    <source>
        <dbReference type="ARBA" id="ARBA00022448"/>
    </source>
</evidence>
<feature type="transmembrane region" description="Helical" evidence="10">
    <location>
        <begin position="224"/>
        <end position="242"/>
    </location>
</feature>
<gene>
    <name evidence="12" type="ORF">DC3_32970</name>
</gene>
<feature type="domain" description="Type II secretion system protein GspF" evidence="11">
    <location>
        <begin position="70"/>
        <end position="193"/>
    </location>
</feature>
<dbReference type="InterPro" id="IPR003004">
    <property type="entry name" value="GspF/PilC"/>
</dbReference>
<organism evidence="12 13">
    <name type="scientific">Deinococcus cellulosilyticus (strain DSM 18568 / NBRC 106333 / KACC 11606 / 5516J-15)</name>
    <dbReference type="NCBI Taxonomy" id="1223518"/>
    <lineage>
        <taxon>Bacteria</taxon>
        <taxon>Thermotogati</taxon>
        <taxon>Deinococcota</taxon>
        <taxon>Deinococci</taxon>
        <taxon>Deinococcales</taxon>
        <taxon>Deinococcaceae</taxon>
        <taxon>Deinococcus</taxon>
    </lineage>
</organism>